<evidence type="ECO:0000313" key="11">
    <source>
        <dbReference type="EMBL" id="KAL0310364.1"/>
    </source>
</evidence>
<keyword evidence="7" id="KW-0805">Transcription regulation</keyword>
<evidence type="ECO:0000256" key="1">
    <source>
        <dbReference type="ARBA" id="ARBA00004123"/>
    </source>
</evidence>
<reference evidence="11" key="2">
    <citation type="journal article" date="2024" name="Plant">
        <title>Genomic evolution and insights into agronomic trait innovations of Sesamum species.</title>
        <authorList>
            <person name="Miao H."/>
            <person name="Wang L."/>
            <person name="Qu L."/>
            <person name="Liu H."/>
            <person name="Sun Y."/>
            <person name="Le M."/>
            <person name="Wang Q."/>
            <person name="Wei S."/>
            <person name="Zheng Y."/>
            <person name="Lin W."/>
            <person name="Duan Y."/>
            <person name="Cao H."/>
            <person name="Xiong S."/>
            <person name="Wang X."/>
            <person name="Wei L."/>
            <person name="Li C."/>
            <person name="Ma Q."/>
            <person name="Ju M."/>
            <person name="Zhao R."/>
            <person name="Li G."/>
            <person name="Mu C."/>
            <person name="Tian Q."/>
            <person name="Mei H."/>
            <person name="Zhang T."/>
            <person name="Gao T."/>
            <person name="Zhang H."/>
        </authorList>
    </citation>
    <scope>NUCLEOTIDE SEQUENCE</scope>
    <source>
        <strain evidence="11">KEN8</strain>
    </source>
</reference>
<keyword evidence="5" id="KW-0597">Phosphoprotein</keyword>
<keyword evidence="9" id="KW-0539">Nucleus</keyword>
<evidence type="ECO:0000256" key="7">
    <source>
        <dbReference type="ARBA" id="ARBA00023015"/>
    </source>
</evidence>
<organism evidence="11">
    <name type="scientific">Sesamum calycinum</name>
    <dbReference type="NCBI Taxonomy" id="2727403"/>
    <lineage>
        <taxon>Eukaryota</taxon>
        <taxon>Viridiplantae</taxon>
        <taxon>Streptophyta</taxon>
        <taxon>Embryophyta</taxon>
        <taxon>Tracheophyta</taxon>
        <taxon>Spermatophyta</taxon>
        <taxon>Magnoliopsida</taxon>
        <taxon>eudicotyledons</taxon>
        <taxon>Gunneridae</taxon>
        <taxon>Pentapetalae</taxon>
        <taxon>asterids</taxon>
        <taxon>lamiids</taxon>
        <taxon>Lamiales</taxon>
        <taxon>Pedaliaceae</taxon>
        <taxon>Sesamum</taxon>
    </lineage>
</organism>
<dbReference type="AlphaFoldDB" id="A0AAW2KTJ7"/>
<reference evidence="11" key="1">
    <citation type="submission" date="2020-06" db="EMBL/GenBank/DDBJ databases">
        <authorList>
            <person name="Li T."/>
            <person name="Hu X."/>
            <person name="Zhang T."/>
            <person name="Song X."/>
            <person name="Zhang H."/>
            <person name="Dai N."/>
            <person name="Sheng W."/>
            <person name="Hou X."/>
            <person name="Wei L."/>
        </authorList>
    </citation>
    <scope>NUCLEOTIDE SEQUENCE</scope>
    <source>
        <strain evidence="11">KEN8</strain>
        <tissue evidence="11">Leaf</tissue>
    </source>
</reference>
<evidence type="ECO:0000256" key="5">
    <source>
        <dbReference type="ARBA" id="ARBA00022553"/>
    </source>
</evidence>
<feature type="domain" description="Zinc-finger" evidence="10">
    <location>
        <begin position="108"/>
        <end position="192"/>
    </location>
</feature>
<keyword evidence="6" id="KW-0832">Ubl conjugation</keyword>
<accession>A0AAW2KTJ7</accession>
<evidence type="ECO:0000256" key="4">
    <source>
        <dbReference type="ARBA" id="ARBA00022499"/>
    </source>
</evidence>
<dbReference type="InterPro" id="IPR040221">
    <property type="entry name" value="CDCA7/CDA7L"/>
</dbReference>
<evidence type="ECO:0000256" key="3">
    <source>
        <dbReference type="ARBA" id="ARBA00022490"/>
    </source>
</evidence>
<evidence type="ECO:0000259" key="10">
    <source>
        <dbReference type="Pfam" id="PF10497"/>
    </source>
</evidence>
<evidence type="ECO:0000256" key="8">
    <source>
        <dbReference type="ARBA" id="ARBA00023163"/>
    </source>
</evidence>
<proteinExistence type="predicted"/>
<dbReference type="GO" id="GO:0005634">
    <property type="term" value="C:nucleus"/>
    <property type="evidence" value="ECO:0007669"/>
    <property type="project" value="UniProtKB-SubCell"/>
</dbReference>
<comment type="subcellular location">
    <subcellularLocation>
        <location evidence="2">Cytoplasm</location>
    </subcellularLocation>
    <subcellularLocation>
        <location evidence="1">Nucleus</location>
    </subcellularLocation>
</comment>
<dbReference type="InterPro" id="IPR018866">
    <property type="entry name" value="Znf-4CXXC_R1"/>
</dbReference>
<dbReference type="PANTHER" id="PTHR31169:SF23">
    <property type="entry name" value="OS03G0572250 PROTEIN"/>
    <property type="match status" value="1"/>
</dbReference>
<dbReference type="GO" id="GO:0006355">
    <property type="term" value="P:regulation of DNA-templated transcription"/>
    <property type="evidence" value="ECO:0007669"/>
    <property type="project" value="InterPro"/>
</dbReference>
<evidence type="ECO:0000256" key="2">
    <source>
        <dbReference type="ARBA" id="ARBA00004496"/>
    </source>
</evidence>
<sequence>MKQLGLNTNILDQAKRVFRQDVQLPVMEKKKATTPVVSRPQKDAIGRRASPRLMKKQPSLLAGDEICIENKGKKKIQNEEVYTSEHEKLLGDCNSPWSLFDDKDKRLYDSVNGITCHQCRQKTLGPRTECNACHNSYGRLCGKCLYIRYGENLLEAKEKESWKCPACRGICNCSRCREKKGWPPTGSIHDHVRIL</sequence>
<evidence type="ECO:0000256" key="6">
    <source>
        <dbReference type="ARBA" id="ARBA00022843"/>
    </source>
</evidence>
<dbReference type="EMBL" id="JACGWM010000208">
    <property type="protein sequence ID" value="KAL0310364.1"/>
    <property type="molecule type" value="Genomic_DNA"/>
</dbReference>
<gene>
    <name evidence="11" type="ORF">Scaly_2936300</name>
</gene>
<name>A0AAW2KTJ7_9LAMI</name>
<dbReference type="Pfam" id="PF10497">
    <property type="entry name" value="zf-4CXXC_R1"/>
    <property type="match status" value="1"/>
</dbReference>
<keyword evidence="11" id="KW-0132">Cell division</keyword>
<dbReference type="GO" id="GO:0051301">
    <property type="term" value="P:cell division"/>
    <property type="evidence" value="ECO:0007669"/>
    <property type="project" value="UniProtKB-KW"/>
</dbReference>
<dbReference type="GO" id="GO:0005737">
    <property type="term" value="C:cytoplasm"/>
    <property type="evidence" value="ECO:0007669"/>
    <property type="project" value="UniProtKB-SubCell"/>
</dbReference>
<keyword evidence="8" id="KW-0804">Transcription</keyword>
<dbReference type="PANTHER" id="PTHR31169">
    <property type="entry name" value="OS05G0300700 PROTEIN"/>
    <property type="match status" value="1"/>
</dbReference>
<protein>
    <submittedName>
        <fullName evidence="11">Cell division cycle-associated protein 7</fullName>
    </submittedName>
</protein>
<keyword evidence="11" id="KW-0131">Cell cycle</keyword>
<keyword evidence="3" id="KW-0963">Cytoplasm</keyword>
<comment type="caution">
    <text evidence="11">The sequence shown here is derived from an EMBL/GenBank/DDBJ whole genome shotgun (WGS) entry which is preliminary data.</text>
</comment>
<evidence type="ECO:0000256" key="9">
    <source>
        <dbReference type="ARBA" id="ARBA00023242"/>
    </source>
</evidence>
<keyword evidence="4" id="KW-1017">Isopeptide bond</keyword>